<dbReference type="GO" id="GO:0046872">
    <property type="term" value="F:metal ion binding"/>
    <property type="evidence" value="ECO:0007669"/>
    <property type="project" value="UniProtKB-KW"/>
</dbReference>
<evidence type="ECO:0000256" key="8">
    <source>
        <dbReference type="SAM" id="Phobius"/>
    </source>
</evidence>
<feature type="transmembrane region" description="Helical" evidence="8">
    <location>
        <begin position="136"/>
        <end position="157"/>
    </location>
</feature>
<accession>A0A8J7CMU6</accession>
<protein>
    <submittedName>
        <fullName evidence="9">Hemolysin III family protein</fullName>
    </submittedName>
</protein>
<evidence type="ECO:0000256" key="5">
    <source>
        <dbReference type="ARBA" id="ARBA00022989"/>
    </source>
</evidence>
<dbReference type="Pfam" id="PF03006">
    <property type="entry name" value="HlyIII"/>
    <property type="match status" value="1"/>
</dbReference>
<dbReference type="InterPro" id="IPR004254">
    <property type="entry name" value="AdipoR/HlyIII-related"/>
</dbReference>
<reference evidence="9 10" key="1">
    <citation type="submission" date="2020-08" db="EMBL/GenBank/DDBJ databases">
        <title>Acidobacteriota in marine sediments use diverse sulfur dissimilation pathways.</title>
        <authorList>
            <person name="Wasmund K."/>
        </authorList>
    </citation>
    <scope>NUCLEOTIDE SEQUENCE [LARGE SCALE GENOMIC DNA]</scope>
    <source>
        <strain evidence="9">MAG AM3-A</strain>
    </source>
</reference>
<dbReference type="GO" id="GO:0140911">
    <property type="term" value="F:pore-forming activity"/>
    <property type="evidence" value="ECO:0007669"/>
    <property type="project" value="InterPro"/>
</dbReference>
<keyword evidence="7" id="KW-0479">Metal-binding</keyword>
<gene>
    <name evidence="9" type="ORF">IFJ97_00670</name>
</gene>
<dbReference type="Proteomes" id="UP000598633">
    <property type="component" value="Unassembled WGS sequence"/>
</dbReference>
<keyword evidence="3" id="KW-1003">Cell membrane</keyword>
<feature type="transmembrane region" description="Helical" evidence="8">
    <location>
        <begin position="47"/>
        <end position="65"/>
    </location>
</feature>
<evidence type="ECO:0000313" key="10">
    <source>
        <dbReference type="Proteomes" id="UP000598633"/>
    </source>
</evidence>
<keyword evidence="4 8" id="KW-0812">Transmembrane</keyword>
<feature type="binding site" evidence="7">
    <location>
        <position position="191"/>
    </location>
    <ligand>
        <name>Zn(2+)</name>
        <dbReference type="ChEBI" id="CHEBI:29105"/>
    </ligand>
</feature>
<dbReference type="InterPro" id="IPR005744">
    <property type="entry name" value="Hy-lIII"/>
</dbReference>
<evidence type="ECO:0000313" key="9">
    <source>
        <dbReference type="EMBL" id="MBD3869853.1"/>
    </source>
</evidence>
<name>A0A8J7CMU6_9BACT</name>
<sequence>MKSETTARYSFGEEVANSVTHGVGWLLSVCGLAVLVTFAAITGGALRVVSCAVFGATLVLLYTASTLYHSLPSERAKHVFRMLDHSAIYILIAGTYTPLSLVAIGGPWGWSLFGAIWGLAAIGVLLNTIAHGRWRWLSITLYVSMGWLVVIAIRPLVAAVSNGVLVLIVAGGLAYTLGLVFYGWRRLPYGHAVWHVFVLAGSVLHYLAVVFAVGIAT</sequence>
<comment type="caution">
    <text evidence="9">The sequence shown here is derived from an EMBL/GenBank/DDBJ whole genome shotgun (WGS) entry which is preliminary data.</text>
</comment>
<feature type="binding site" evidence="7">
    <location>
        <position position="69"/>
    </location>
    <ligand>
        <name>Zn(2+)</name>
        <dbReference type="ChEBI" id="CHEBI:29105"/>
    </ligand>
</feature>
<keyword evidence="6 8" id="KW-0472">Membrane</keyword>
<comment type="subcellular location">
    <subcellularLocation>
        <location evidence="1">Cell membrane</location>
        <topology evidence="1">Multi-pass membrane protein</topology>
    </subcellularLocation>
</comment>
<keyword evidence="7" id="KW-0862">Zinc</keyword>
<dbReference type="PANTHER" id="PTHR20855:SF3">
    <property type="entry name" value="LD03007P"/>
    <property type="match status" value="1"/>
</dbReference>
<organism evidence="9 10">
    <name type="scientific">Candidatus Sulfomarinibacter kjeldsenii</name>
    <dbReference type="NCBI Taxonomy" id="2885994"/>
    <lineage>
        <taxon>Bacteria</taxon>
        <taxon>Pseudomonadati</taxon>
        <taxon>Acidobacteriota</taxon>
        <taxon>Thermoanaerobaculia</taxon>
        <taxon>Thermoanaerobaculales</taxon>
        <taxon>Candidatus Sulfomarinibacteraceae</taxon>
        <taxon>Candidatus Sulfomarinibacter</taxon>
    </lineage>
</organism>
<evidence type="ECO:0000256" key="3">
    <source>
        <dbReference type="ARBA" id="ARBA00022475"/>
    </source>
</evidence>
<evidence type="ECO:0000256" key="7">
    <source>
        <dbReference type="PIRSR" id="PIRSR604254-1"/>
    </source>
</evidence>
<feature type="transmembrane region" description="Helical" evidence="8">
    <location>
        <begin position="21"/>
        <end position="41"/>
    </location>
</feature>
<evidence type="ECO:0000256" key="6">
    <source>
        <dbReference type="ARBA" id="ARBA00023136"/>
    </source>
</evidence>
<feature type="binding site" evidence="7">
    <location>
        <position position="195"/>
    </location>
    <ligand>
        <name>Zn(2+)</name>
        <dbReference type="ChEBI" id="CHEBI:29105"/>
    </ligand>
</feature>
<feature type="transmembrane region" description="Helical" evidence="8">
    <location>
        <begin position="196"/>
        <end position="216"/>
    </location>
</feature>
<feature type="transmembrane region" description="Helical" evidence="8">
    <location>
        <begin position="110"/>
        <end position="129"/>
    </location>
</feature>
<evidence type="ECO:0000256" key="2">
    <source>
        <dbReference type="ARBA" id="ARBA00008488"/>
    </source>
</evidence>
<dbReference type="GO" id="GO:0005886">
    <property type="term" value="C:plasma membrane"/>
    <property type="evidence" value="ECO:0007669"/>
    <property type="project" value="UniProtKB-SubCell"/>
</dbReference>
<evidence type="ECO:0000256" key="1">
    <source>
        <dbReference type="ARBA" id="ARBA00004651"/>
    </source>
</evidence>
<feature type="transmembrane region" description="Helical" evidence="8">
    <location>
        <begin position="86"/>
        <end position="104"/>
    </location>
</feature>
<dbReference type="PANTHER" id="PTHR20855">
    <property type="entry name" value="ADIPOR/PROGESTIN RECEPTOR-RELATED"/>
    <property type="match status" value="1"/>
</dbReference>
<evidence type="ECO:0000256" key="4">
    <source>
        <dbReference type="ARBA" id="ARBA00022692"/>
    </source>
</evidence>
<keyword evidence="5 8" id="KW-1133">Transmembrane helix</keyword>
<dbReference type="AlphaFoldDB" id="A0A8J7CMU6"/>
<dbReference type="EMBL" id="JACXWA010000009">
    <property type="protein sequence ID" value="MBD3869853.1"/>
    <property type="molecule type" value="Genomic_DNA"/>
</dbReference>
<proteinExistence type="inferred from homology"/>
<dbReference type="NCBIfam" id="TIGR01065">
    <property type="entry name" value="hlyIII"/>
    <property type="match status" value="1"/>
</dbReference>
<comment type="similarity">
    <text evidence="2">Belongs to the UPF0073 (Hly-III) family.</text>
</comment>
<feature type="transmembrane region" description="Helical" evidence="8">
    <location>
        <begin position="163"/>
        <end position="184"/>
    </location>
</feature>